<dbReference type="AlphaFoldDB" id="A0A3P7P6X1"/>
<proteinExistence type="predicted"/>
<evidence type="ECO:0000256" key="1">
    <source>
        <dbReference type="SAM" id="Phobius"/>
    </source>
</evidence>
<keyword evidence="4" id="KW-1185">Reference proteome</keyword>
<evidence type="ECO:0008006" key="5">
    <source>
        <dbReference type="Google" id="ProtNLM"/>
    </source>
</evidence>
<feature type="signal peptide" evidence="2">
    <location>
        <begin position="1"/>
        <end position="23"/>
    </location>
</feature>
<protein>
    <recommendedName>
        <fullName evidence="5">Osteopetrosis-associated transmembrane protein 1</fullName>
    </recommendedName>
</protein>
<keyword evidence="1" id="KW-0472">Membrane</keyword>
<sequence length="373" mass="42342">MRDCVALYTSILIISLFVHVDDGTKFTTTECDKYFNTVSEIVGLAFDCFGVYSQPVAFCGQCVEIMEQLYDTLNDSQVKNDYGLPCLSFINSSSAQSPIRDILGKVVDTWQRGHCSSCLAERRQRFSPSKIRQMRKVKTDLRSSAVASSSYPDYKYTAYDTQAVSFFAHLNDTLLCLRPFLHNTSASFLDPVNFPPPGKVSFDATVCTICRDTYRNLIKVYNYHTSAEKEHKGVWVCRDVSDALNRTHWVWHHLLHCAPHRTAVRPIVALVPLLTCSFLLVLFHCCLLCCCHRPIRLIIYKPRRVEAVSPNASAPLSRKDINSNHNLQACDSTDNNDEMVQSLSVQFRKRRFGSHCGSFSYDILHLSHADENN</sequence>
<dbReference type="OrthoDB" id="8021850at2759"/>
<dbReference type="GO" id="GO:0005829">
    <property type="term" value="C:cytosol"/>
    <property type="evidence" value="ECO:0007669"/>
    <property type="project" value="TreeGrafter"/>
</dbReference>
<dbReference type="EMBL" id="UYRU01064734">
    <property type="protein sequence ID" value="VDN16119.1"/>
    <property type="molecule type" value="Genomic_DNA"/>
</dbReference>
<evidence type="ECO:0000256" key="2">
    <source>
        <dbReference type="SAM" id="SignalP"/>
    </source>
</evidence>
<keyword evidence="2" id="KW-0732">Signal</keyword>
<evidence type="ECO:0000313" key="4">
    <source>
        <dbReference type="Proteomes" id="UP000281553"/>
    </source>
</evidence>
<accession>A0A3P7P6X1</accession>
<keyword evidence="1" id="KW-1133">Transmembrane helix</keyword>
<feature type="chain" id="PRO_5018279076" description="Osteopetrosis-associated transmembrane protein 1" evidence="2">
    <location>
        <begin position="24"/>
        <end position="373"/>
    </location>
</feature>
<dbReference type="PANTHER" id="PTHR15644:SF2">
    <property type="entry name" value="OSTEOPETROSIS-ASSOCIATED TRANSMEMBRANE PROTEIN 1"/>
    <property type="match status" value="1"/>
</dbReference>
<evidence type="ECO:0000313" key="3">
    <source>
        <dbReference type="EMBL" id="VDN16119.1"/>
    </source>
</evidence>
<dbReference type="Pfam" id="PF09777">
    <property type="entry name" value="OSTMP1"/>
    <property type="match status" value="2"/>
</dbReference>
<keyword evidence="1" id="KW-0812">Transmembrane</keyword>
<feature type="transmembrane region" description="Helical" evidence="1">
    <location>
        <begin position="267"/>
        <end position="291"/>
    </location>
</feature>
<gene>
    <name evidence="3" type="ORF">DILT_LOCUS11950</name>
</gene>
<dbReference type="Proteomes" id="UP000281553">
    <property type="component" value="Unassembled WGS sequence"/>
</dbReference>
<dbReference type="PANTHER" id="PTHR15644">
    <property type="entry name" value="OSTEOPETROSIS ASSOCIATED TRANSMEMBRANE PROTEIN 1"/>
    <property type="match status" value="1"/>
</dbReference>
<reference evidence="3 4" key="1">
    <citation type="submission" date="2018-11" db="EMBL/GenBank/DDBJ databases">
        <authorList>
            <consortium name="Pathogen Informatics"/>
        </authorList>
    </citation>
    <scope>NUCLEOTIDE SEQUENCE [LARGE SCALE GENOMIC DNA]</scope>
</reference>
<name>A0A3P7P6X1_DIBLA</name>
<organism evidence="3 4">
    <name type="scientific">Dibothriocephalus latus</name>
    <name type="common">Fish tapeworm</name>
    <name type="synonym">Diphyllobothrium latum</name>
    <dbReference type="NCBI Taxonomy" id="60516"/>
    <lineage>
        <taxon>Eukaryota</taxon>
        <taxon>Metazoa</taxon>
        <taxon>Spiralia</taxon>
        <taxon>Lophotrochozoa</taxon>
        <taxon>Platyhelminthes</taxon>
        <taxon>Cestoda</taxon>
        <taxon>Eucestoda</taxon>
        <taxon>Diphyllobothriidea</taxon>
        <taxon>Diphyllobothriidae</taxon>
        <taxon>Dibothriocephalus</taxon>
    </lineage>
</organism>
<dbReference type="InterPro" id="IPR019172">
    <property type="entry name" value="Osteopetrosis-assoc_TM_1"/>
</dbReference>